<dbReference type="PANTHER" id="PTHR33608">
    <property type="entry name" value="BLL2464 PROTEIN"/>
    <property type="match status" value="1"/>
</dbReference>
<dbReference type="SUPFAM" id="SSF53300">
    <property type="entry name" value="vWA-like"/>
    <property type="match status" value="1"/>
</dbReference>
<dbReference type="Proteomes" id="UP000315344">
    <property type="component" value="Unassembled WGS sequence"/>
</dbReference>
<evidence type="ECO:0000313" key="4">
    <source>
        <dbReference type="Proteomes" id="UP000315344"/>
    </source>
</evidence>
<organism evidence="3 4">
    <name type="scientific">Paracoccus denitrificans</name>
    <dbReference type="NCBI Taxonomy" id="266"/>
    <lineage>
        <taxon>Bacteria</taxon>
        <taxon>Pseudomonadati</taxon>
        <taxon>Pseudomonadota</taxon>
        <taxon>Alphaproteobacteria</taxon>
        <taxon>Rhodobacterales</taxon>
        <taxon>Paracoccaceae</taxon>
        <taxon>Paracoccus</taxon>
    </lineage>
</organism>
<feature type="region of interest" description="Disordered" evidence="1">
    <location>
        <begin position="1"/>
        <end position="20"/>
    </location>
</feature>
<accession>A0A533I5B9</accession>
<feature type="domain" description="DUF58" evidence="2">
    <location>
        <begin position="70"/>
        <end position="288"/>
    </location>
</feature>
<dbReference type="AlphaFoldDB" id="A0A533I5B9"/>
<gene>
    <name evidence="3" type="ORF">DI616_16760</name>
</gene>
<proteinExistence type="predicted"/>
<dbReference type="PANTHER" id="PTHR33608:SF12">
    <property type="entry name" value="DUF58 DOMAIN-CONTAINING PROTEIN"/>
    <property type="match status" value="1"/>
</dbReference>
<reference evidence="3 4" key="1">
    <citation type="journal article" date="2017" name="Nat. Commun.">
        <title>In situ click chemistry generation of cyclooxygenase-2 inhibitors.</title>
        <authorList>
            <person name="Bhardwaj A."/>
            <person name="Kaur J."/>
            <person name="Wuest M."/>
            <person name="Wuest F."/>
        </authorList>
    </citation>
    <scope>NUCLEOTIDE SEQUENCE [LARGE SCALE GENOMIC DNA]</scope>
    <source>
        <strain evidence="3">S2_012_000_R3_94</strain>
    </source>
</reference>
<evidence type="ECO:0000259" key="2">
    <source>
        <dbReference type="Pfam" id="PF01882"/>
    </source>
</evidence>
<evidence type="ECO:0000256" key="1">
    <source>
        <dbReference type="SAM" id="MobiDB-lite"/>
    </source>
</evidence>
<dbReference type="EMBL" id="VAFL01000017">
    <property type="protein sequence ID" value="TKW65022.1"/>
    <property type="molecule type" value="Genomic_DNA"/>
</dbReference>
<dbReference type="Pfam" id="PF01882">
    <property type="entry name" value="DUF58"/>
    <property type="match status" value="1"/>
</dbReference>
<dbReference type="InterPro" id="IPR002881">
    <property type="entry name" value="DUF58"/>
</dbReference>
<dbReference type="InterPro" id="IPR036465">
    <property type="entry name" value="vWFA_dom_sf"/>
</dbReference>
<protein>
    <submittedName>
        <fullName evidence="3">DUF58 domain-containing protein</fullName>
    </submittedName>
</protein>
<evidence type="ECO:0000313" key="3">
    <source>
        <dbReference type="EMBL" id="TKW65022.1"/>
    </source>
</evidence>
<sequence length="327" mass="36290">MSEAQRKTSRVSDPMIDNQTDPRVHVDLAHLRRFAGKARDLRFLPKQPVRSVLNGRSASALRGRGLDFEELRGYLPGDDVRNIDWKVTARTGEPHVRVFTEERDRPALIVVDQRMSMFFGSKLNMKSVTAAEAAALIAFRVLDQGDRLGGIVFNDHGMTEIRPKRGSSAAQGFLSALATANMALAADAENVEPLPIREPLRTVARIARRDHLIIIISDFDGIGRRSERLISGLSRHNDVILCPVNDPMTLNPPADLRLAASDGRLQAEIDTSDKTVLQALTQLSEAHSEALESWSRKFRIPLMPLSAAEETVPQIRKLLGATARRTR</sequence>
<name>A0A533I5B9_PARDE</name>
<comment type="caution">
    <text evidence="3">The sequence shown here is derived from an EMBL/GenBank/DDBJ whole genome shotgun (WGS) entry which is preliminary data.</text>
</comment>